<comment type="similarity">
    <text evidence="1">Belongs to the TFP11/STIP family.</text>
</comment>
<protein>
    <submittedName>
        <fullName evidence="5">Tuftelin-interacting protein 11</fullName>
    </submittedName>
</protein>
<feature type="region of interest" description="Disordered" evidence="3">
    <location>
        <begin position="92"/>
        <end position="120"/>
    </location>
</feature>
<sequence length="737" mass="83562">MEEGASRKRKLNVFDFLKGDTETLPTTYHEEPVDVNASKKTRRDGYLPDDYDDYALPPENDPEVAPSPIEHFNHNNEQRNYVGFTLDTPMSFTKASTTSLPSSIGEESPPSPPNTTTPKLSYSEVEALSNKNTTRMGHNLFSGKKYGLGATLLQKMGWVQGKGLGVNLQGRLEPIDLGTHRQGAGIGADLEKKKSREKRLKSGKLDPDDLSEEESSDDEEYYKEVPKKSLFQIIVEIESLGVVKVPESIKRLSDEHSSEAKKSFIELRKEGGNFQIEQVTSQIDRLNNELSDLVASIKMAEFEQQQLEHRLKRDQARIDLYTALKERLDTIDTILQSPVTQLEKLQLIVQEIQSQIAFYTSVTETLPEYDILKTLILATTPLITTIFAEWDPLDITDTTLLDTLTHLKTALPSFPEIYGELGPFQSLVYTLWEPQVTQALSTWSITQPNLAITLLLDWEAVLDPAVVEHFIRMRILPRIVTAIREWDVKEDLEDPPYVWVFEWLPYLRDAEDIELEFAVKFEKIFMEWDIRDGEVNGVKSYREIVGDEKFKKGIEGKLLPRLVGLLMNVEWGFNGVVDPTISTIWSLWFNHLDDGMRGRFVKNAIMNSWLRALYHTLSHASKARASYSSVADAVSQWSQILLDTIPSHDLLVKEQLSLGLDMINKLIDTGVLAPVHQSLTKSQTVDMIISKEDLTPSESIISPRGIPVHRLHVSFKDVVEDYCTEHNLFLSSLSITS</sequence>
<evidence type="ECO:0000256" key="3">
    <source>
        <dbReference type="SAM" id="MobiDB-lite"/>
    </source>
</evidence>
<proteinExistence type="inferred from homology"/>
<feature type="compositionally biased region" description="Acidic residues" evidence="3">
    <location>
        <begin position="208"/>
        <end position="221"/>
    </location>
</feature>
<evidence type="ECO:0000259" key="4">
    <source>
        <dbReference type="PROSITE" id="PS50174"/>
    </source>
</evidence>
<dbReference type="SMART" id="SM00443">
    <property type="entry name" value="G_patch"/>
    <property type="match status" value="1"/>
</dbReference>
<feature type="region of interest" description="Disordered" evidence="3">
    <location>
        <begin position="19"/>
        <end position="67"/>
    </location>
</feature>
<dbReference type="Proteomes" id="UP000189513">
    <property type="component" value="Unassembled WGS sequence"/>
</dbReference>
<evidence type="ECO:0000256" key="2">
    <source>
        <dbReference type="SAM" id="Coils"/>
    </source>
</evidence>
<dbReference type="InterPro" id="IPR045211">
    <property type="entry name" value="TFP11/STIP/Ntr1"/>
</dbReference>
<evidence type="ECO:0000313" key="5">
    <source>
        <dbReference type="EMBL" id="ONH69224.1"/>
    </source>
</evidence>
<dbReference type="InterPro" id="IPR000467">
    <property type="entry name" value="G_patch_dom"/>
</dbReference>
<dbReference type="PANTHER" id="PTHR23329:SF1">
    <property type="entry name" value="TUFTELIN-INTERACTING PROTEIN 11"/>
    <property type="match status" value="1"/>
</dbReference>
<name>A0A1V2LBT7_CYBFA</name>
<dbReference type="AlphaFoldDB" id="A0A1V2LBT7"/>
<feature type="compositionally biased region" description="Low complexity" evidence="3">
    <location>
        <begin position="99"/>
        <end position="108"/>
    </location>
</feature>
<comment type="caution">
    <text evidence="5">The sequence shown here is derived from an EMBL/GenBank/DDBJ whole genome shotgun (WGS) entry which is preliminary data.</text>
</comment>
<dbReference type="VEuPathDB" id="FungiDB:BON22_1195"/>
<keyword evidence="6" id="KW-1185">Reference proteome</keyword>
<reference evidence="6" key="1">
    <citation type="journal article" date="2017" name="Genome Announc.">
        <title>Genome sequences of Cyberlindnera fabianii 65, Pichia kudriavzevii 129, and Saccharomyces cerevisiae 131 isolated from fermented masau fruits in Zimbabwe.</title>
        <authorList>
            <person name="van Rijswijck I.M.H."/>
            <person name="Derks M.F.L."/>
            <person name="Abee T."/>
            <person name="de Ridder D."/>
            <person name="Smid E.J."/>
        </authorList>
    </citation>
    <scope>NUCLEOTIDE SEQUENCE [LARGE SCALE GENOMIC DNA]</scope>
    <source>
        <strain evidence="6">65</strain>
    </source>
</reference>
<dbReference type="GO" id="GO:0003676">
    <property type="term" value="F:nucleic acid binding"/>
    <property type="evidence" value="ECO:0007669"/>
    <property type="project" value="InterPro"/>
</dbReference>
<dbReference type="Pfam" id="PF07842">
    <property type="entry name" value="GCFC"/>
    <property type="match status" value="1"/>
</dbReference>
<dbReference type="OMA" id="NKILYQW"/>
<accession>A0A1V2LBT7</accession>
<dbReference type="EMBL" id="MPUK01000002">
    <property type="protein sequence ID" value="ONH69224.1"/>
    <property type="molecule type" value="Genomic_DNA"/>
</dbReference>
<feature type="region of interest" description="Disordered" evidence="3">
    <location>
        <begin position="178"/>
        <end position="221"/>
    </location>
</feature>
<dbReference type="PANTHER" id="PTHR23329">
    <property type="entry name" value="TUFTELIN-INTERACTING PROTEIN 11-RELATED"/>
    <property type="match status" value="1"/>
</dbReference>
<dbReference type="STRING" id="36022.A0A1V2LBT7"/>
<evidence type="ECO:0000256" key="1">
    <source>
        <dbReference type="ARBA" id="ARBA00010900"/>
    </source>
</evidence>
<organism evidence="5 6">
    <name type="scientific">Cyberlindnera fabianii</name>
    <name type="common">Yeast</name>
    <name type="synonym">Hansenula fabianii</name>
    <dbReference type="NCBI Taxonomy" id="36022"/>
    <lineage>
        <taxon>Eukaryota</taxon>
        <taxon>Fungi</taxon>
        <taxon>Dikarya</taxon>
        <taxon>Ascomycota</taxon>
        <taxon>Saccharomycotina</taxon>
        <taxon>Saccharomycetes</taxon>
        <taxon>Phaffomycetales</taxon>
        <taxon>Phaffomycetaceae</taxon>
        <taxon>Cyberlindnera</taxon>
    </lineage>
</organism>
<dbReference type="GO" id="GO:0000390">
    <property type="term" value="P:spliceosomal complex disassembly"/>
    <property type="evidence" value="ECO:0007669"/>
    <property type="project" value="InterPro"/>
</dbReference>
<dbReference type="InterPro" id="IPR022783">
    <property type="entry name" value="GCFC_dom"/>
</dbReference>
<feature type="domain" description="G-patch" evidence="4">
    <location>
        <begin position="145"/>
        <end position="191"/>
    </location>
</feature>
<keyword evidence="2" id="KW-0175">Coiled coil</keyword>
<dbReference type="PROSITE" id="PS50174">
    <property type="entry name" value="G_PATCH"/>
    <property type="match status" value="1"/>
</dbReference>
<gene>
    <name evidence="5" type="ORF">BON22_1195</name>
</gene>
<evidence type="ECO:0000313" key="6">
    <source>
        <dbReference type="Proteomes" id="UP000189513"/>
    </source>
</evidence>
<dbReference type="Pfam" id="PF01585">
    <property type="entry name" value="G-patch"/>
    <property type="match status" value="1"/>
</dbReference>
<feature type="coiled-coil region" evidence="2">
    <location>
        <begin position="276"/>
        <end position="317"/>
    </location>
</feature>
<dbReference type="GO" id="GO:0071008">
    <property type="term" value="C:U2-type post-mRNA release spliceosomal complex"/>
    <property type="evidence" value="ECO:0007669"/>
    <property type="project" value="TreeGrafter"/>
</dbReference>